<dbReference type="EMBL" id="VCKZ01000113">
    <property type="protein sequence ID" value="TMR37980.1"/>
    <property type="molecule type" value="Genomic_DNA"/>
</dbReference>
<dbReference type="OrthoDB" id="7060026at2"/>
<name>A0A5S4HG84_9ACTN</name>
<accession>A0A5S4HG84</accession>
<sequence>MDETTVVLNELAQGLRPAADGIAWFKALTSERQYNALWKLAAFCTQAGATSDDAEESIRRAGIRPTHTPAVLIRRGQLRGQLAKIVNLPEDERLKSFRLLVALLSIADERRRARYCTEGCNHDWHHLTRSPGP</sequence>
<dbReference type="Pfam" id="PF19383">
    <property type="entry name" value="DUF5958"/>
    <property type="match status" value="1"/>
</dbReference>
<gene>
    <name evidence="1" type="ORF">ETD96_17300</name>
</gene>
<dbReference type="AlphaFoldDB" id="A0A5S4HG84"/>
<evidence type="ECO:0000313" key="2">
    <source>
        <dbReference type="Proteomes" id="UP000305238"/>
    </source>
</evidence>
<evidence type="ECO:0000313" key="1">
    <source>
        <dbReference type="EMBL" id="TMR37980.1"/>
    </source>
</evidence>
<dbReference type="Proteomes" id="UP000305238">
    <property type="component" value="Unassembled WGS sequence"/>
</dbReference>
<organism evidence="1 2">
    <name type="scientific">Actinomadura geliboluensis</name>
    <dbReference type="NCBI Taxonomy" id="882440"/>
    <lineage>
        <taxon>Bacteria</taxon>
        <taxon>Bacillati</taxon>
        <taxon>Actinomycetota</taxon>
        <taxon>Actinomycetes</taxon>
        <taxon>Streptosporangiales</taxon>
        <taxon>Thermomonosporaceae</taxon>
        <taxon>Actinomadura</taxon>
    </lineage>
</organism>
<reference evidence="1 2" key="1">
    <citation type="submission" date="2019-05" db="EMBL/GenBank/DDBJ databases">
        <title>Draft genome sequence of Actinomadura geliboluensis A8036.</title>
        <authorList>
            <person name="Saricaoglu S."/>
            <person name="Isik K."/>
        </authorList>
    </citation>
    <scope>NUCLEOTIDE SEQUENCE [LARGE SCALE GENOMIC DNA]</scope>
    <source>
        <strain evidence="1 2">A8036</strain>
    </source>
</reference>
<dbReference type="RefSeq" id="WP_138637493.1">
    <property type="nucleotide sequence ID" value="NZ_JASWDG010000004.1"/>
</dbReference>
<dbReference type="InterPro" id="IPR046002">
    <property type="entry name" value="DUF5958"/>
</dbReference>
<keyword evidence="2" id="KW-1185">Reference proteome</keyword>
<proteinExistence type="predicted"/>
<comment type="caution">
    <text evidence="1">The sequence shown here is derived from an EMBL/GenBank/DDBJ whole genome shotgun (WGS) entry which is preliminary data.</text>
</comment>
<protein>
    <submittedName>
        <fullName evidence="1">Uncharacterized protein</fullName>
    </submittedName>
</protein>